<evidence type="ECO:0000256" key="7">
    <source>
        <dbReference type="SAM" id="SignalP"/>
    </source>
</evidence>
<dbReference type="Gene3D" id="3.20.20.140">
    <property type="entry name" value="Metal-dependent hydrolases"/>
    <property type="match status" value="1"/>
</dbReference>
<reference evidence="9 10" key="2">
    <citation type="journal article" date="2018" name="J. Invertebr. Pathol.">
        <title>'Candidatus Aquirickettsiella gammari' (Gammaproteobacteria: Legionellales: Coxiellaceae): A bacterial pathogen of the freshwater crustacean Gammarus fossarum (Malacostraca: Amphipoda).</title>
        <authorList>
            <person name="Bojko J."/>
            <person name="Dunn A.M."/>
            <person name="Stebbing P.D."/>
            <person name="van Aerle R."/>
            <person name="Bacela-Spychalska K."/>
            <person name="Bean T.P."/>
            <person name="Urrutia A."/>
            <person name="Stentiford G.D."/>
        </authorList>
    </citation>
    <scope>NUCLEOTIDE SEQUENCE [LARGE SCALE GENOMIC DNA]</scope>
    <source>
        <strain evidence="9">RA15029</strain>
    </source>
</reference>
<evidence type="ECO:0000256" key="5">
    <source>
        <dbReference type="ARBA" id="ARBA00022801"/>
    </source>
</evidence>
<dbReference type="Pfam" id="PF00962">
    <property type="entry name" value="A_deaminase"/>
    <property type="match status" value="1"/>
</dbReference>
<evidence type="ECO:0000256" key="1">
    <source>
        <dbReference type="ARBA" id="ARBA00001947"/>
    </source>
</evidence>
<dbReference type="EMBL" id="NMOS02000003">
    <property type="protein sequence ID" value="RDH40845.1"/>
    <property type="molecule type" value="Genomic_DNA"/>
</dbReference>
<dbReference type="Proteomes" id="UP000226429">
    <property type="component" value="Unassembled WGS sequence"/>
</dbReference>
<name>A0A370CJ53_9COXI</name>
<dbReference type="GO" id="GO:0046103">
    <property type="term" value="P:inosine biosynthetic process"/>
    <property type="evidence" value="ECO:0007669"/>
    <property type="project" value="TreeGrafter"/>
</dbReference>
<feature type="chain" id="PRO_5016777663" description="adenosine deaminase" evidence="7">
    <location>
        <begin position="20"/>
        <end position="502"/>
    </location>
</feature>
<dbReference type="GO" id="GO:0043103">
    <property type="term" value="P:hypoxanthine salvage"/>
    <property type="evidence" value="ECO:0007669"/>
    <property type="project" value="TreeGrafter"/>
</dbReference>
<keyword evidence="7" id="KW-0732">Signal</keyword>
<evidence type="ECO:0000313" key="10">
    <source>
        <dbReference type="Proteomes" id="UP000226429"/>
    </source>
</evidence>
<accession>A0A370CJ53</accession>
<dbReference type="GO" id="GO:0046872">
    <property type="term" value="F:metal ion binding"/>
    <property type="evidence" value="ECO:0007669"/>
    <property type="project" value="UniProtKB-KW"/>
</dbReference>
<keyword evidence="5" id="KW-0378">Hydrolase</keyword>
<dbReference type="GO" id="GO:0004000">
    <property type="term" value="F:adenosine deaminase activity"/>
    <property type="evidence" value="ECO:0007669"/>
    <property type="project" value="TreeGrafter"/>
</dbReference>
<sequence length="502" mass="57428">MKIASLVFLITLFSSLTVAAETRSERATSHYFASIQSHRQKLAIFLHDMPKGADLHNHLGGASRAENMLRYAEPDLLCVNGKNFAVQVNPRCTRNYLLAESKKKPALYNAIIDAWSMRNFHPGKESGHNHFFATFDKYLPILQKHRAEMLREVAEKACQENLLYLELMIMPDNNRSGLFASKMAWDANLSRLREKILKNGLMPIIADISSQLESYDKKLNTIGRIKGKNTCADFKLRYLYQVLREQPPVQVFAQLLTGFELATRDPRVVGLNLVQAEDGPIAMRDYTLQMQMVKFLHHLYPKVAISLHAGELVPGLVPTQDLRFHIRQAVEIAHADRIGHGVDIRYEDNAEQLLSEMAKRHILVEINLSSNAAILNIKANTHPLLLYRRYRVPLALSTDDEGILRTSLSEQYQIAVLNYRFSYLSLKKLARNSIQYSFLPGAKLWQDDNYQQVVLACVSSLKTSLLSADCQNFLNANQKADLQWKLEQQFRHFEQQFSKNSR</sequence>
<dbReference type="EC" id="3.5.4.4" evidence="3"/>
<evidence type="ECO:0000313" key="9">
    <source>
        <dbReference type="EMBL" id="RDH40845.1"/>
    </source>
</evidence>
<dbReference type="InterPro" id="IPR006330">
    <property type="entry name" value="Ado/ade_deaminase"/>
</dbReference>
<dbReference type="AlphaFoldDB" id="A0A370CJ53"/>
<keyword evidence="6" id="KW-0862">Zinc</keyword>
<dbReference type="GO" id="GO:0005829">
    <property type="term" value="C:cytosol"/>
    <property type="evidence" value="ECO:0007669"/>
    <property type="project" value="TreeGrafter"/>
</dbReference>
<organism evidence="9 10">
    <name type="scientific">Candidatus Aquirickettsiella gammari</name>
    <dbReference type="NCBI Taxonomy" id="2016198"/>
    <lineage>
        <taxon>Bacteria</taxon>
        <taxon>Pseudomonadati</taxon>
        <taxon>Pseudomonadota</taxon>
        <taxon>Gammaproteobacteria</taxon>
        <taxon>Legionellales</taxon>
        <taxon>Coxiellaceae</taxon>
        <taxon>Candidatus Aquirickettsiella</taxon>
    </lineage>
</organism>
<evidence type="ECO:0000256" key="2">
    <source>
        <dbReference type="ARBA" id="ARBA00006676"/>
    </source>
</evidence>
<dbReference type="PANTHER" id="PTHR11409">
    <property type="entry name" value="ADENOSINE DEAMINASE"/>
    <property type="match status" value="1"/>
</dbReference>
<keyword evidence="4" id="KW-0479">Metal-binding</keyword>
<feature type="domain" description="Adenosine deaminase" evidence="8">
    <location>
        <begin position="124"/>
        <end position="441"/>
    </location>
</feature>
<dbReference type="GO" id="GO:0006154">
    <property type="term" value="P:adenosine catabolic process"/>
    <property type="evidence" value="ECO:0007669"/>
    <property type="project" value="TreeGrafter"/>
</dbReference>
<reference evidence="9 10" key="1">
    <citation type="journal article" date="2017" name="Int. J. Syst. Evol. Microbiol.">
        <title>Aquarickettsiella crustaci n. gen. n. sp. (Gammaproteobacteria: Legionellales: Coxiellaceae); a bacterial pathogen of the freshwater crustacean: Gammarus fossarum (Malacostraca: Amphipoda).</title>
        <authorList>
            <person name="Bojko J."/>
            <person name="Dunn A.M."/>
            <person name="Stebbing P.D."/>
            <person name="Van Aerle R."/>
            <person name="Bacela-Spychalska K."/>
            <person name="Bean T.P."/>
            <person name="Stentiford G.D."/>
        </authorList>
    </citation>
    <scope>NUCLEOTIDE SEQUENCE [LARGE SCALE GENOMIC DNA]</scope>
    <source>
        <strain evidence="9">RA15029</strain>
    </source>
</reference>
<feature type="signal peptide" evidence="7">
    <location>
        <begin position="1"/>
        <end position="19"/>
    </location>
</feature>
<comment type="cofactor">
    <cofactor evidence="1">
        <name>Zn(2+)</name>
        <dbReference type="ChEBI" id="CHEBI:29105"/>
    </cofactor>
</comment>
<dbReference type="InterPro" id="IPR001365">
    <property type="entry name" value="A_deaminase_dom"/>
</dbReference>
<evidence type="ECO:0000256" key="3">
    <source>
        <dbReference type="ARBA" id="ARBA00012784"/>
    </source>
</evidence>
<dbReference type="InterPro" id="IPR032466">
    <property type="entry name" value="Metal_Hydrolase"/>
</dbReference>
<proteinExistence type="inferred from homology"/>
<comment type="caution">
    <text evidence="9">The sequence shown here is derived from an EMBL/GenBank/DDBJ whole genome shotgun (WGS) entry which is preliminary data.</text>
</comment>
<dbReference type="PANTHER" id="PTHR11409:SF43">
    <property type="entry name" value="ADENOSINE DEAMINASE"/>
    <property type="match status" value="1"/>
</dbReference>
<comment type="similarity">
    <text evidence="2">Belongs to the metallo-dependent hydrolases superfamily. Adenosine and AMP deaminases family.</text>
</comment>
<dbReference type="SUPFAM" id="SSF51556">
    <property type="entry name" value="Metallo-dependent hydrolases"/>
    <property type="match status" value="1"/>
</dbReference>
<keyword evidence="10" id="KW-1185">Reference proteome</keyword>
<evidence type="ECO:0000259" key="8">
    <source>
        <dbReference type="Pfam" id="PF00962"/>
    </source>
</evidence>
<evidence type="ECO:0000256" key="4">
    <source>
        <dbReference type="ARBA" id="ARBA00022723"/>
    </source>
</evidence>
<evidence type="ECO:0000256" key="6">
    <source>
        <dbReference type="ARBA" id="ARBA00022833"/>
    </source>
</evidence>
<gene>
    <name evidence="9" type="ORF">CFE62_001565</name>
</gene>
<protein>
    <recommendedName>
        <fullName evidence="3">adenosine deaminase</fullName>
        <ecNumber evidence="3">3.5.4.4</ecNumber>
    </recommendedName>
</protein>